<keyword evidence="11 13" id="KW-1071">Ligand-gated ion channel</keyword>
<dbReference type="Gene3D" id="1.10.287.70">
    <property type="match status" value="1"/>
</dbReference>
<evidence type="ECO:0000313" key="16">
    <source>
        <dbReference type="Proteomes" id="UP000887575"/>
    </source>
</evidence>
<keyword evidence="13" id="KW-0107">Calcium channel</keyword>
<keyword evidence="4 13" id="KW-0812">Transmembrane</keyword>
<dbReference type="SUPFAM" id="SSF82109">
    <property type="entry name" value="MIR domain"/>
    <property type="match status" value="2"/>
</dbReference>
<feature type="transmembrane region" description="Helical" evidence="13">
    <location>
        <begin position="2446"/>
        <end position="2462"/>
    </location>
</feature>
<organism evidence="16 17">
    <name type="scientific">Mesorhabditis belari</name>
    <dbReference type="NCBI Taxonomy" id="2138241"/>
    <lineage>
        <taxon>Eukaryota</taxon>
        <taxon>Metazoa</taxon>
        <taxon>Ecdysozoa</taxon>
        <taxon>Nematoda</taxon>
        <taxon>Chromadorea</taxon>
        <taxon>Rhabditida</taxon>
        <taxon>Rhabditina</taxon>
        <taxon>Rhabditomorpha</taxon>
        <taxon>Rhabditoidea</taxon>
        <taxon>Rhabditidae</taxon>
        <taxon>Mesorhabditinae</taxon>
        <taxon>Mesorhabditis</taxon>
    </lineage>
</organism>
<dbReference type="PANTHER" id="PTHR13715:SF102">
    <property type="entry name" value="INOSITOL 1,4,5-TRISPHOSPHATE RECEPTOR"/>
    <property type="match status" value="1"/>
</dbReference>
<comment type="similarity">
    <text evidence="2 13">Belongs to the InsP3 receptor family.</text>
</comment>
<dbReference type="Gene3D" id="1.25.10.30">
    <property type="entry name" value="IP3 receptor type 1 binding core, RIH domain"/>
    <property type="match status" value="1"/>
</dbReference>
<dbReference type="GO" id="GO:0035091">
    <property type="term" value="F:phosphatidylinositol binding"/>
    <property type="evidence" value="ECO:0007669"/>
    <property type="project" value="TreeGrafter"/>
</dbReference>
<dbReference type="Pfam" id="PF01365">
    <property type="entry name" value="RYDR_ITPR"/>
    <property type="match status" value="2"/>
</dbReference>
<dbReference type="InterPro" id="IPR036300">
    <property type="entry name" value="MIR_dom_sf"/>
</dbReference>
<evidence type="ECO:0000259" key="15">
    <source>
        <dbReference type="PROSITE" id="PS50919"/>
    </source>
</evidence>
<evidence type="ECO:0000256" key="13">
    <source>
        <dbReference type="RuleBase" id="RU368044"/>
    </source>
</evidence>
<evidence type="ECO:0000256" key="5">
    <source>
        <dbReference type="ARBA" id="ARBA00022737"/>
    </source>
</evidence>
<evidence type="ECO:0000256" key="2">
    <source>
        <dbReference type="ARBA" id="ARBA00009453"/>
    </source>
</evidence>
<dbReference type="Pfam" id="PF08454">
    <property type="entry name" value="RIH_assoc"/>
    <property type="match status" value="1"/>
</dbReference>
<dbReference type="GO" id="GO:0016529">
    <property type="term" value="C:sarcoplasmic reticulum"/>
    <property type="evidence" value="ECO:0007669"/>
    <property type="project" value="TreeGrafter"/>
</dbReference>
<dbReference type="GO" id="GO:0051209">
    <property type="term" value="P:release of sequestered calcium ion into cytosol"/>
    <property type="evidence" value="ECO:0007669"/>
    <property type="project" value="UniProtKB-UniRule"/>
</dbReference>
<dbReference type="Gene3D" id="2.80.10.50">
    <property type="match status" value="2"/>
</dbReference>
<dbReference type="Pfam" id="PF02815">
    <property type="entry name" value="MIR"/>
    <property type="match status" value="1"/>
</dbReference>
<evidence type="ECO:0000256" key="4">
    <source>
        <dbReference type="ARBA" id="ARBA00022692"/>
    </source>
</evidence>
<evidence type="ECO:0000256" key="9">
    <source>
        <dbReference type="ARBA" id="ARBA00023136"/>
    </source>
</evidence>
<accession>A0AAF3EE84</accession>
<keyword evidence="8 13" id="KW-0406">Ion transport</keyword>
<feature type="transmembrane region" description="Helical" evidence="13">
    <location>
        <begin position="2587"/>
        <end position="2609"/>
    </location>
</feature>
<evidence type="ECO:0000313" key="17">
    <source>
        <dbReference type="WBParaSite" id="MBELARI_LOCUS1228.1"/>
    </source>
</evidence>
<dbReference type="Pfam" id="PF08709">
    <property type="entry name" value="Ins145_P3_rec"/>
    <property type="match status" value="1"/>
</dbReference>
<evidence type="ECO:0000256" key="8">
    <source>
        <dbReference type="ARBA" id="ARBA00023065"/>
    </source>
</evidence>
<dbReference type="PANTHER" id="PTHR13715">
    <property type="entry name" value="RYANODINE RECEPTOR AND IP3 RECEPTOR"/>
    <property type="match status" value="1"/>
</dbReference>
<protein>
    <recommendedName>
        <fullName evidence="13">Inositol 1,4,5-trisphosphate receptor</fullName>
    </recommendedName>
</protein>
<dbReference type="InterPro" id="IPR015925">
    <property type="entry name" value="Ryanodine_IP3_receptor"/>
</dbReference>
<dbReference type="SMART" id="SM00472">
    <property type="entry name" value="MIR"/>
    <property type="match status" value="2"/>
</dbReference>
<dbReference type="Proteomes" id="UP000887575">
    <property type="component" value="Unassembled WGS sequence"/>
</dbReference>
<evidence type="ECO:0000256" key="1">
    <source>
        <dbReference type="ARBA" id="ARBA00004477"/>
    </source>
</evidence>
<feature type="transmembrane region" description="Helical" evidence="13">
    <location>
        <begin position="2412"/>
        <end position="2434"/>
    </location>
</feature>
<evidence type="ECO:0000256" key="14">
    <source>
        <dbReference type="SAM" id="MobiDB-lite"/>
    </source>
</evidence>
<dbReference type="InterPro" id="IPR016093">
    <property type="entry name" value="MIR_motif"/>
</dbReference>
<dbReference type="InterPro" id="IPR013662">
    <property type="entry name" value="RIH_assoc-dom"/>
</dbReference>
<dbReference type="WBParaSite" id="MBELARI_LOCUS1228.1">
    <property type="protein sequence ID" value="MBELARI_LOCUS1228.1"/>
    <property type="gene ID" value="MBELARI_LOCUS1228"/>
</dbReference>
<dbReference type="GO" id="GO:0005509">
    <property type="term" value="F:calcium ion binding"/>
    <property type="evidence" value="ECO:0007669"/>
    <property type="project" value="TreeGrafter"/>
</dbReference>
<keyword evidence="10 13" id="KW-0675">Receptor</keyword>
<dbReference type="FunFam" id="1.25.10.30:FF:000003">
    <property type="entry name" value="Protein CBR-ITR-1, isoform a"/>
    <property type="match status" value="1"/>
</dbReference>
<evidence type="ECO:0000256" key="3">
    <source>
        <dbReference type="ARBA" id="ARBA00022448"/>
    </source>
</evidence>
<comment type="subcellular location">
    <subcellularLocation>
        <location evidence="1 13">Endoplasmic reticulum membrane</location>
        <topology evidence="1 13">Multi-pass membrane protein</topology>
    </subcellularLocation>
</comment>
<proteinExistence type="inferred from homology"/>
<comment type="domain">
    <text evidence="13">The receptor contains a calcium channel in its C-terminal extremity. Its large N-terminal cytoplasmic region has the ligand-binding site in the N-terminus and modulatory sites in the middle portion immediately upstream of the channel region.</text>
</comment>
<dbReference type="InterPro" id="IPR000699">
    <property type="entry name" value="RIH_dom"/>
</dbReference>
<evidence type="ECO:0000256" key="11">
    <source>
        <dbReference type="ARBA" id="ARBA00023286"/>
    </source>
</evidence>
<feature type="domain" description="MIR" evidence="15">
    <location>
        <begin position="277"/>
        <end position="338"/>
    </location>
</feature>
<dbReference type="PRINTS" id="PR00779">
    <property type="entry name" value="INSP3RECEPTR"/>
</dbReference>
<keyword evidence="6 13" id="KW-0256">Endoplasmic reticulum</keyword>
<dbReference type="InterPro" id="IPR035910">
    <property type="entry name" value="RyR/IP3R_RIH_dom_sf"/>
</dbReference>
<dbReference type="SUPFAM" id="SSF100909">
    <property type="entry name" value="IP3 receptor type 1 binding core, domain 2"/>
    <property type="match status" value="2"/>
</dbReference>
<dbReference type="Pfam" id="PF00520">
    <property type="entry name" value="Ion_trans"/>
    <property type="match status" value="1"/>
</dbReference>
<keyword evidence="13" id="KW-0109">Calcium transport</keyword>
<feature type="domain" description="MIR" evidence="15">
    <location>
        <begin position="148"/>
        <end position="202"/>
    </location>
</feature>
<dbReference type="GO" id="GO:0030667">
    <property type="term" value="C:secretory granule membrane"/>
    <property type="evidence" value="ECO:0007669"/>
    <property type="project" value="TreeGrafter"/>
</dbReference>
<reference evidence="17" key="1">
    <citation type="submission" date="2024-02" db="UniProtKB">
        <authorList>
            <consortium name="WormBaseParasite"/>
        </authorList>
    </citation>
    <scope>IDENTIFICATION</scope>
</reference>
<feature type="transmembrane region" description="Helical" evidence="13">
    <location>
        <begin position="2706"/>
        <end position="2729"/>
    </location>
</feature>
<feature type="transmembrane region" description="Helical" evidence="13">
    <location>
        <begin position="2539"/>
        <end position="2566"/>
    </location>
</feature>
<keyword evidence="5" id="KW-0677">Repeat</keyword>
<dbReference type="InterPro" id="IPR000493">
    <property type="entry name" value="InsP3_rcpt"/>
</dbReference>
<feature type="transmembrane region" description="Helical" evidence="13">
    <location>
        <begin position="2474"/>
        <end position="2493"/>
    </location>
</feature>
<keyword evidence="3 13" id="KW-0813">Transport</keyword>
<keyword evidence="16" id="KW-1185">Reference proteome</keyword>
<keyword evidence="7 13" id="KW-1133">Transmembrane helix</keyword>
<evidence type="ECO:0000256" key="6">
    <source>
        <dbReference type="ARBA" id="ARBA00022824"/>
    </source>
</evidence>
<dbReference type="GO" id="GO:0070679">
    <property type="term" value="F:inositol 1,4,5 trisphosphate binding"/>
    <property type="evidence" value="ECO:0007669"/>
    <property type="project" value="UniProtKB-UniRule"/>
</dbReference>
<keyword evidence="12 13" id="KW-0407">Ion channel</keyword>
<dbReference type="GO" id="GO:0005886">
    <property type="term" value="C:plasma membrane"/>
    <property type="evidence" value="ECO:0007669"/>
    <property type="project" value="TreeGrafter"/>
</dbReference>
<evidence type="ECO:0000256" key="10">
    <source>
        <dbReference type="ARBA" id="ARBA00023170"/>
    </source>
</evidence>
<dbReference type="FunFam" id="2.80.10.50:FF:000073">
    <property type="entry name" value="Inositol 1,4,5-trisphosphate receptor itr-1"/>
    <property type="match status" value="1"/>
</dbReference>
<dbReference type="GO" id="GO:0005789">
    <property type="term" value="C:endoplasmic reticulum membrane"/>
    <property type="evidence" value="ECO:0007669"/>
    <property type="project" value="UniProtKB-SubCell"/>
</dbReference>
<keyword evidence="9 13" id="KW-0472">Membrane</keyword>
<dbReference type="InterPro" id="IPR005821">
    <property type="entry name" value="Ion_trans_dom"/>
</dbReference>
<feature type="region of interest" description="Disordered" evidence="14">
    <location>
        <begin position="1942"/>
        <end position="1964"/>
    </location>
</feature>
<name>A0AAF3EE84_9BILA</name>
<dbReference type="InterPro" id="IPR014821">
    <property type="entry name" value="Ins145_P3_rcpt"/>
</dbReference>
<comment type="function">
    <text evidence="13">Receptor for inositol 1,4,5-trisphosphate, a second messenger that mediates the release of intracellular calcium.</text>
</comment>
<dbReference type="PROSITE" id="PS50919">
    <property type="entry name" value="MIR"/>
    <property type="match status" value="2"/>
</dbReference>
<dbReference type="GO" id="GO:0005220">
    <property type="term" value="F:inositol 1,4,5-trisphosphate-gated calcium channel activity"/>
    <property type="evidence" value="ECO:0007669"/>
    <property type="project" value="UniProtKB-UniRule"/>
</dbReference>
<evidence type="ECO:0000256" key="12">
    <source>
        <dbReference type="ARBA" id="ARBA00023303"/>
    </source>
</evidence>
<feature type="compositionally biased region" description="Low complexity" evidence="14">
    <location>
        <begin position="1953"/>
        <end position="1964"/>
    </location>
</feature>
<evidence type="ECO:0000256" key="7">
    <source>
        <dbReference type="ARBA" id="ARBA00022989"/>
    </source>
</evidence>
<keyword evidence="13" id="KW-0106">Calcium</keyword>
<sequence length="2874" mass="328846">MDSEIPTPKMSFQSGVGGYYGNMSRLQLGTSMGENGNTSLLHIGDIISLYTEDTHGSRGFLSTLGLVDDRCIVEINEGRPESPPKKFRDCLFKVCPVNRYAAQKQCWTEQKRFQAGESAFDEEMMNKLRVAAEKEKEQNELEFRKTLGNVIQYGISVQLLHVKSDKYLTVQKNSPARLERNAMKVYLDKAGNEGSWFVVEPAYKHYTIGDNVAAGNKISLIPYSAVSQTPAAGHVKPQLHLSQQRLPDHETAAEVNCLNEVTEWQLFMFLLYNENQHDVVKSGDVVRLFHADQQTFLTLDTVEEKGVAMDDVVFLRMTNRPSAADATSSRALWEIQVQQKDAFRGGSAKWREQYRFKHLATDMYLTVIPLSHMKKEPMDRRMSLAKTKTKELLVPPSNILDEPNPTNQFVLAPISSEFPEADPKLLFRLEASTITKNTDVPTKSFVRLYHPKTSTYIHSTNPNDKANLYFQSKVEKGWVRVLCENHRIDKETFALLPVSPTEVRDLDFANDACRALRNFVEHIKAGKGGKEPLIVTIQLLTECIFFVTNIQNHMIDPLKINDFSPNRDRQKLLREQEVLDQVFKLLKAPFLPRQGQTEIPPLLNSPQELNEPRNEVWKTMFQMCYSLLRYSQVGYRKNQEFLAEKFGQIQEQIGFDLMAEDTMTAVLHNNPKLLEKYVKKDHVERFVELVRNNRQGKFLDYLADLCVCRGEANKKIQELICNSVLSETNRNIFMDTILDEDEVFIAWQGERKRLVEIAEDSLSSEEDAEILDYYRHQLDLLAQMCQEQQYLAIDPPPDKRLMNISHELPARLVLKCMSDGRLPADLRASFARLLLHLHVVKGSPHSAVRHARLWRDIPEQVTVSTYDTNGTKGYVDGGRARLDERIAREILSTVDNYLAGLRSSSADGAVLKASGPSVHMNKLTFEMVTLARSLAQFGFYTFAHLLQLAKNLLAIVDSSPPNKQNTAHNVQEGMNMITRVTRGMLASKTDHTVHRPTSIETKKTLEQSAHAKESQQLILKTKLIVAEILQFIMDVRRDYRITVVLSWFKKRFPCDEDGNLHDNANINENVAKELCEEIFSTTESELNLDGGEGRLLLAILLQMTMSDYSPLTSIALKVLFRHFTQYQELLDDLKQVQLLVSNDDVQNYKQVDRDLFILKNLTEKSELWVHGDRNHSLTNSDPGEEKSTKTTLEGVNLHHSKGFNNDDCMKSLCQIIDQHYPGIAADCAHLLNKLLLGEDRDDSALALQELSDRAPLIAYPLIRQILVRIKQLCYKECKPDVMNQQLLRNMRVYEVVLQFLSVPYDKKNDTEMPKLITLSHEFLRSFCKNNKENQSRLQKFVSIEKDAKEGYLRVETVEEVATVVSIYRNNRELSQNVSEGLIAHVVNLIENKQRNAIYLELLQSLVCVADKEIETSQDKVATEICSASDEVRQFYTDSSSYEELMEMMRAAPPYLDNTHKLKYHIELVKLLALCTRGKNGATELKCASEIPMDHIVRVVTSPDCLIEVKTAYLQFLLHCYIDTDAEMKDAYRPEYVNDLLSNMHADINKLRVETQKIGGASTAALETYICVTVTEVLIKFFEKPYSDQAKVDIMQFQKLFTAILQNLSSLQNGWLRKNPKSTKYWYRVAECVKRLTKCAEDHNLTLPANISMPQVTAGATAKQRWQNAANSTRFIRMNQKILQQRLARQSLTAVRRKNSFLSTGGSMIPPILVSERNANVVNCYQMMVGEFKFYLLPLHAAEGSVLVDVLHMPQLLFPIGSTLREQCAKGRVVNKLILHCKKLMQSKQDNLCTRVLQTLCRMATAQRKDFNDQGERLRSKLLLRYFGEHGQLKRSNGKNSDKDEEMLSLAEVAPIDSVPVYEIQCKLNDAGASELVIDIITSDPSYEIFLKAVQLARSLLHNGNDKVQHSFYMMLKKKDVHEPFFKAISMRLQAAQNRLKSDMMSCSETKPKTTSSTQVSRRSSAVLTPSVDANNADHPFASFSEGTTSGRLNVPLTVPGFSRGSSINGGMELEMGSMPDINPYQDEERPKDDLPKEVAVVEPILRVLQLLCENHNSLLQNFIRKQSDRANHNLVADTLMFLDTVCGSTKGSLGVFGEIGVHNFSLITQTLNTLTEFCQGPCHENQNTMAMQENGLNIIISLVLNDIKPLADERMDLALEIKSNASKLLLAIMESRHDSENSERVLHNMTNMAGGPKQLVHAITQAYKMSNSNDLKIAQVRRDILNHTPHMNGPRSMDGPTVKMDQVTLPGISVEGSLTIIEEEKIKEEDYDRKCSESTIVNPKEVGHNIYILAHQLARHSDELEHWLDPEDEHKSDENREALRFYKDHTAQIEIVRRDRTLERVVFPIHPTCSFLTKETKQFVYENTERDAQGSKVTEFFEQWEELYEEMRWQEKLQNRRILSWCTQRLRLWGRLCLFFAILVNIIVALHFPFERDDVPYTHPDTSVLAGAFGSLAFLYFRWDDTSAVGTSWGFMWCIAFFMFSFSTLLMNVIGLVPALWIIGIFQIINKIIHITAFVSNRGLVDKNWKERLTDRDLYYHLVYLFLCIAGLFIHPFFYAFLLFDIVASEDTLQNVIKSVTKNWKSIILTGMLALILVYLFAIFGFLFFQNDFRLEVEQAPPLPTSIPPPPPFPLKNEETCSKDQCSEKIKENKDDDDPEEERIYTCNSLKMCIITTLNWGLRNGGGIGDVLRNIHPEEPTFYWRIFYDMSFFVVCIVIVLNLIFGVIIDTFGDLRTEKNEKEDVLKNTCFICALERGKFDNRSVSFEDHREKEHNLWHYLYFIVWLEIKDGTEFTGPESYVHECITGRNLDWFPRMQAISLKEEDHEAEQPEMTAVREQMRAMNQMMREMATQMDELRQAFDIMATARVQPSV</sequence>